<gene>
    <name evidence="1" type="ORF">HNQ77_000392</name>
</gene>
<reference evidence="1 2" key="1">
    <citation type="submission" date="2020-08" db="EMBL/GenBank/DDBJ databases">
        <title>Genomic Encyclopedia of Type Strains, Phase IV (KMG-IV): sequencing the most valuable type-strain genomes for metagenomic binning, comparative biology and taxonomic classification.</title>
        <authorList>
            <person name="Goeker M."/>
        </authorList>
    </citation>
    <scope>NUCLEOTIDE SEQUENCE [LARGE SCALE GENOMIC DNA]</scope>
    <source>
        <strain evidence="1 2">DSM 103733</strain>
    </source>
</reference>
<evidence type="ECO:0000313" key="2">
    <source>
        <dbReference type="Proteomes" id="UP000538666"/>
    </source>
</evidence>
<protein>
    <recommendedName>
        <fullName evidence="3">Circularly permuted type 2 ATP-grasp protein</fullName>
    </recommendedName>
</protein>
<sequence length="412" mass="47295">MIRSLRQQFNSRYRPEDYRHLLRNLDACVRTHVSFRVAETPTFFPKSLLDEMASIGAELTLRLVEDADYMAKSAKAIPEAWCAADQTPHPHFMTVDFGLVKKQDGSLSPRLVELQAFPSVFAYQYVLSESYRAAFNLDALGPLDYYLGGNNEAGFWKQMGQVILNGHPPENVVLAEVDPMHQKTLPDFQVTADRLGIRIVDISAITPQDRPGRLPRLCYREGKHLVPIHRIYNRAIVDELIQKKIHLQFDYRESFDVEWAGHPNWYFHLSKFSIPYLDHPSVPPAVFLNEWFDGKGRDRLPADREQWILKPLFSFAGKGIRFAPSEEELHAIPGAERKNYLLQQRVQFESVIDTPLGMTQPEIRILYLWPDGEDLQPVLPLIRLGRGQMMGVDHNRGQEWVGASAAFYPLQS</sequence>
<evidence type="ECO:0008006" key="3">
    <source>
        <dbReference type="Google" id="ProtNLM"/>
    </source>
</evidence>
<accession>A0A841JWS1</accession>
<comment type="caution">
    <text evidence="1">The sequence shown here is derived from an EMBL/GenBank/DDBJ whole genome shotgun (WGS) entry which is preliminary data.</text>
</comment>
<proteinExistence type="predicted"/>
<dbReference type="RefSeq" id="WP_050057682.1">
    <property type="nucleotide sequence ID" value="NZ_JACHEK010000001.1"/>
</dbReference>
<organism evidence="1 2">
    <name type="scientific">Silvibacterium bohemicum</name>
    <dbReference type="NCBI Taxonomy" id="1577686"/>
    <lineage>
        <taxon>Bacteria</taxon>
        <taxon>Pseudomonadati</taxon>
        <taxon>Acidobacteriota</taxon>
        <taxon>Terriglobia</taxon>
        <taxon>Terriglobales</taxon>
        <taxon>Acidobacteriaceae</taxon>
        <taxon>Silvibacterium</taxon>
    </lineage>
</organism>
<dbReference type="AlphaFoldDB" id="A0A841JWS1"/>
<dbReference type="Proteomes" id="UP000538666">
    <property type="component" value="Unassembled WGS sequence"/>
</dbReference>
<name>A0A841JWS1_9BACT</name>
<dbReference type="EMBL" id="JACHEK010000001">
    <property type="protein sequence ID" value="MBB6142454.1"/>
    <property type="molecule type" value="Genomic_DNA"/>
</dbReference>
<dbReference type="OrthoDB" id="108192at2"/>
<keyword evidence="2" id="KW-1185">Reference proteome</keyword>
<evidence type="ECO:0000313" key="1">
    <source>
        <dbReference type="EMBL" id="MBB6142454.1"/>
    </source>
</evidence>